<dbReference type="InterPro" id="IPR007159">
    <property type="entry name" value="SpoVT-AbrB_dom"/>
</dbReference>
<dbReference type="GO" id="GO:0003677">
    <property type="term" value="F:DNA binding"/>
    <property type="evidence" value="ECO:0007669"/>
    <property type="project" value="UniProtKB-UniRule"/>
</dbReference>
<dbReference type="PROSITE" id="PS51740">
    <property type="entry name" value="SPOVT_ABRB"/>
    <property type="match status" value="1"/>
</dbReference>
<accession>A0A1I3XFL1</accession>
<dbReference type="SMART" id="SM00966">
    <property type="entry name" value="SpoVT_AbrB"/>
    <property type="match status" value="1"/>
</dbReference>
<dbReference type="NCBIfam" id="TIGR01439">
    <property type="entry name" value="lp_hng_hel_AbrB"/>
    <property type="match status" value="1"/>
</dbReference>
<evidence type="ECO:0000313" key="3">
    <source>
        <dbReference type="EMBL" id="SFK17856.1"/>
    </source>
</evidence>
<dbReference type="InterPro" id="IPR037914">
    <property type="entry name" value="SpoVT-AbrB_sf"/>
</dbReference>
<keyword evidence="1" id="KW-0238">DNA-binding</keyword>
<evidence type="ECO:0000313" key="4">
    <source>
        <dbReference type="Proteomes" id="UP000323300"/>
    </source>
</evidence>
<reference evidence="3 4" key="1">
    <citation type="submission" date="2016-10" db="EMBL/GenBank/DDBJ databases">
        <authorList>
            <person name="Varghese N."/>
            <person name="Submissions S."/>
        </authorList>
    </citation>
    <scope>NUCLEOTIDE SEQUENCE [LARGE SCALE GENOMIC DNA]</scope>
    <source>
        <strain evidence="3 4">DSM 21822</strain>
    </source>
</reference>
<dbReference type="Gene3D" id="2.10.260.10">
    <property type="match status" value="1"/>
</dbReference>
<evidence type="ECO:0000256" key="1">
    <source>
        <dbReference type="PROSITE-ProRule" id="PRU01076"/>
    </source>
</evidence>
<protein>
    <submittedName>
        <fullName evidence="3">Looped-hinge helix DNA binding domain-containing protein, AbrB family</fullName>
    </submittedName>
</protein>
<sequence>MGYQSKVTSKGQTTIPQEVREYLKLKPGDRINYVLDNGLVRLIPKNRSIADLAGFLGKPPKGAGATLQDFDNAIGDYIAEDHERIRRQWNEGRE</sequence>
<dbReference type="SUPFAM" id="SSF89447">
    <property type="entry name" value="AbrB/MazE/MraZ-like"/>
    <property type="match status" value="1"/>
</dbReference>
<organism evidence="3 4">
    <name type="scientific">Neomesorhizobium albiziae</name>
    <dbReference type="NCBI Taxonomy" id="335020"/>
    <lineage>
        <taxon>Bacteria</taxon>
        <taxon>Pseudomonadati</taxon>
        <taxon>Pseudomonadota</taxon>
        <taxon>Alphaproteobacteria</taxon>
        <taxon>Hyphomicrobiales</taxon>
        <taxon>Phyllobacteriaceae</taxon>
        <taxon>Neomesorhizobium</taxon>
    </lineage>
</organism>
<dbReference type="RefSeq" id="WP_149759467.1">
    <property type="nucleotide sequence ID" value="NZ_BSPE01000008.1"/>
</dbReference>
<gene>
    <name evidence="3" type="ORF">SAMN04488498_103169</name>
</gene>
<keyword evidence="4" id="KW-1185">Reference proteome</keyword>
<dbReference type="Proteomes" id="UP000323300">
    <property type="component" value="Unassembled WGS sequence"/>
</dbReference>
<dbReference type="OrthoDB" id="9809003at2"/>
<feature type="domain" description="SpoVT-AbrB" evidence="2">
    <location>
        <begin position="2"/>
        <end position="47"/>
    </location>
</feature>
<dbReference type="EMBL" id="FOSL01000003">
    <property type="protein sequence ID" value="SFK17856.1"/>
    <property type="molecule type" value="Genomic_DNA"/>
</dbReference>
<proteinExistence type="predicted"/>
<dbReference type="Pfam" id="PF04014">
    <property type="entry name" value="MazE_antitoxin"/>
    <property type="match status" value="1"/>
</dbReference>
<evidence type="ECO:0000259" key="2">
    <source>
        <dbReference type="PROSITE" id="PS51740"/>
    </source>
</evidence>
<name>A0A1I3XFL1_9HYPH</name>
<dbReference type="AlphaFoldDB" id="A0A1I3XFL1"/>